<dbReference type="InterPro" id="IPR050300">
    <property type="entry name" value="GDXG_lipolytic_enzyme"/>
</dbReference>
<evidence type="ECO:0000313" key="4">
    <source>
        <dbReference type="Proteomes" id="UP000620133"/>
    </source>
</evidence>
<accession>A0A7U9THQ2</accession>
<name>A0A7U9THQ2_9MOLU</name>
<dbReference type="KEGG" id="manr:MPAN_016110"/>
<organism evidence="3 4">
    <name type="scientific">Mariniplasma anaerobium</name>
    <dbReference type="NCBI Taxonomy" id="2735436"/>
    <lineage>
        <taxon>Bacteria</taxon>
        <taxon>Bacillati</taxon>
        <taxon>Mycoplasmatota</taxon>
        <taxon>Mollicutes</taxon>
        <taxon>Acholeplasmatales</taxon>
        <taxon>Acholeplasmataceae</taxon>
        <taxon>Mariniplasma</taxon>
    </lineage>
</organism>
<dbReference type="SUPFAM" id="SSF53474">
    <property type="entry name" value="alpha/beta-Hydrolases"/>
    <property type="match status" value="1"/>
</dbReference>
<feature type="domain" description="BD-FAE-like" evidence="2">
    <location>
        <begin position="46"/>
        <end position="260"/>
    </location>
</feature>
<dbReference type="Pfam" id="PF20434">
    <property type="entry name" value="BD-FAE"/>
    <property type="match status" value="1"/>
</dbReference>
<gene>
    <name evidence="3" type="ORF">MPAN_016110</name>
</gene>
<protein>
    <submittedName>
        <fullName evidence="3">Alpha/beta hydrolase</fullName>
    </submittedName>
</protein>
<keyword evidence="1 3" id="KW-0378">Hydrolase</keyword>
<dbReference type="InterPro" id="IPR029058">
    <property type="entry name" value="AB_hydrolase_fold"/>
</dbReference>
<evidence type="ECO:0000256" key="1">
    <source>
        <dbReference type="ARBA" id="ARBA00022801"/>
    </source>
</evidence>
<keyword evidence="4" id="KW-1185">Reference proteome</keyword>
<dbReference type="PANTHER" id="PTHR48081:SF13">
    <property type="entry name" value="ALPHA_BETA HYDROLASE"/>
    <property type="match status" value="1"/>
</dbReference>
<reference evidence="3" key="1">
    <citation type="submission" date="2021-01" db="EMBL/GenBank/DDBJ databases">
        <title>Draft genome sequence of Acholeplasmataceae bacterium strain Mahy22.</title>
        <authorList>
            <person name="Watanabe M."/>
            <person name="Kojima H."/>
            <person name="Fukui M."/>
        </authorList>
    </citation>
    <scope>NUCLEOTIDE SEQUENCE</scope>
    <source>
        <strain evidence="3">Mahy22</strain>
    </source>
</reference>
<dbReference type="Gene3D" id="3.40.50.1820">
    <property type="entry name" value="alpha/beta hydrolase"/>
    <property type="match status" value="1"/>
</dbReference>
<dbReference type="Proteomes" id="UP000620133">
    <property type="component" value="Chromosome"/>
</dbReference>
<dbReference type="GO" id="GO:0016787">
    <property type="term" value="F:hydrolase activity"/>
    <property type="evidence" value="ECO:0007669"/>
    <property type="project" value="UniProtKB-KW"/>
</dbReference>
<evidence type="ECO:0000259" key="2">
    <source>
        <dbReference type="Pfam" id="PF20434"/>
    </source>
</evidence>
<sequence>MKKKTVYKPIESPPLNHEKLPLAKHEFIKNKQLDVAYAFNSNSQKMDIYMPNEPGMYPCIFFIHGGAFAMCDKSDRQVQPFLEGVKKGFVVVSVNYRLSGESIFPAGLQDCKSAIRFLRANAKKYQIDSDKIAACGGSAGGNFVEMLCTSAGINLFDDISTGNQMYSSEVQAGVAWFAPTDFLLMDKQLKENHLFPQDHSEELSPESRYLGGKITELDYNYVQKSNPMTYVHSNIPPMLIQHGRMDHLVPYQQSVIFVDKIRRIAGDDKVIFEILETADHGDKLFETKENMEKVFCFLEESLR</sequence>
<dbReference type="PANTHER" id="PTHR48081">
    <property type="entry name" value="AB HYDROLASE SUPERFAMILY PROTEIN C4A8.06C"/>
    <property type="match status" value="1"/>
</dbReference>
<dbReference type="EMBL" id="AP024412">
    <property type="protein sequence ID" value="BCR36718.1"/>
    <property type="molecule type" value="Genomic_DNA"/>
</dbReference>
<dbReference type="AlphaFoldDB" id="A0A7U9THQ2"/>
<dbReference type="InterPro" id="IPR049492">
    <property type="entry name" value="BD-FAE-like_dom"/>
</dbReference>
<evidence type="ECO:0000313" key="3">
    <source>
        <dbReference type="EMBL" id="BCR36718.1"/>
    </source>
</evidence>
<dbReference type="RefSeq" id="WP_176239359.1">
    <property type="nucleotide sequence ID" value="NZ_AP024412.1"/>
</dbReference>
<proteinExistence type="predicted"/>